<dbReference type="GO" id="GO:0034338">
    <property type="term" value="F:short-chain carboxylesterase activity"/>
    <property type="evidence" value="ECO:0007669"/>
    <property type="project" value="TreeGrafter"/>
</dbReference>
<dbReference type="InterPro" id="IPR012020">
    <property type="entry name" value="ABHD4"/>
</dbReference>
<evidence type="ECO:0000313" key="7">
    <source>
        <dbReference type="Proteomes" id="UP000282832"/>
    </source>
</evidence>
<dbReference type="PANTHER" id="PTHR10794">
    <property type="entry name" value="ABHYDROLASE DOMAIN-CONTAINING PROTEIN"/>
    <property type="match status" value="1"/>
</dbReference>
<dbReference type="OrthoDB" id="332676at2"/>
<dbReference type="EMBL" id="SACY01000003">
    <property type="protein sequence ID" value="RVU24957.1"/>
    <property type="molecule type" value="Genomic_DNA"/>
</dbReference>
<reference evidence="6 7" key="1">
    <citation type="submission" date="2019-01" db="EMBL/GenBank/DDBJ databases">
        <authorList>
            <person name="Chen W.-M."/>
        </authorList>
    </citation>
    <scope>NUCLEOTIDE SEQUENCE [LARGE SCALE GENOMIC DNA]</scope>
    <source>
        <strain evidence="6 7">FSY-15</strain>
    </source>
</reference>
<dbReference type="Pfam" id="PF00561">
    <property type="entry name" value="Abhydrolase_1"/>
    <property type="match status" value="1"/>
</dbReference>
<dbReference type="PROSITE" id="PS01133">
    <property type="entry name" value="UPF0017"/>
    <property type="match status" value="1"/>
</dbReference>
<dbReference type="SUPFAM" id="SSF53474">
    <property type="entry name" value="alpha/beta-Hydrolases"/>
    <property type="match status" value="1"/>
</dbReference>
<evidence type="ECO:0000256" key="1">
    <source>
        <dbReference type="ARBA" id="ARBA00010884"/>
    </source>
</evidence>
<evidence type="ECO:0000259" key="5">
    <source>
        <dbReference type="Pfam" id="PF00561"/>
    </source>
</evidence>
<dbReference type="RefSeq" id="WP_127804166.1">
    <property type="nucleotide sequence ID" value="NZ_SACY01000003.1"/>
</dbReference>
<name>A0A437PRU0_9BACT</name>
<gene>
    <name evidence="6" type="ORF">EOJ36_08100</name>
</gene>
<evidence type="ECO:0000313" key="6">
    <source>
        <dbReference type="EMBL" id="RVU24957.1"/>
    </source>
</evidence>
<dbReference type="Proteomes" id="UP000282832">
    <property type="component" value="Unassembled WGS sequence"/>
</dbReference>
<dbReference type="AlphaFoldDB" id="A0A437PRU0"/>
<evidence type="ECO:0000256" key="4">
    <source>
        <dbReference type="PIRSR" id="PIRSR005211-1"/>
    </source>
</evidence>
<accession>A0A437PRU0</accession>
<dbReference type="Gene3D" id="3.40.50.1820">
    <property type="entry name" value="alpha/beta hydrolase"/>
    <property type="match status" value="1"/>
</dbReference>
<keyword evidence="2" id="KW-0719">Serine esterase</keyword>
<evidence type="ECO:0000256" key="2">
    <source>
        <dbReference type="ARBA" id="ARBA00022487"/>
    </source>
</evidence>
<proteinExistence type="inferred from homology"/>
<dbReference type="GO" id="GO:0047372">
    <property type="term" value="F:monoacylglycerol lipase activity"/>
    <property type="evidence" value="ECO:0007669"/>
    <property type="project" value="TreeGrafter"/>
</dbReference>
<comment type="caution">
    <text evidence="6">The sequence shown here is derived from an EMBL/GenBank/DDBJ whole genome shotgun (WGS) entry which is preliminary data.</text>
</comment>
<keyword evidence="7" id="KW-1185">Reference proteome</keyword>
<dbReference type="InterPro" id="IPR000952">
    <property type="entry name" value="AB_hydrolase_4_CS"/>
</dbReference>
<dbReference type="InterPro" id="IPR050960">
    <property type="entry name" value="AB_hydrolase_4_sf"/>
</dbReference>
<organism evidence="6 7">
    <name type="scientific">Sandaracinomonas limnophila</name>
    <dbReference type="NCBI Taxonomy" id="1862386"/>
    <lineage>
        <taxon>Bacteria</taxon>
        <taxon>Pseudomonadati</taxon>
        <taxon>Bacteroidota</taxon>
        <taxon>Cytophagia</taxon>
        <taxon>Cytophagales</taxon>
        <taxon>Flectobacillaceae</taxon>
        <taxon>Sandaracinomonas</taxon>
    </lineage>
</organism>
<comment type="similarity">
    <text evidence="1">Belongs to the AB hydrolase superfamily. AB hydrolase 4 family.</text>
</comment>
<feature type="active site" description="Charge relay system" evidence="4">
    <location>
        <position position="299"/>
    </location>
</feature>
<feature type="active site" description="Charge relay system" evidence="4">
    <location>
        <position position="143"/>
    </location>
</feature>
<feature type="domain" description="AB hydrolase-1" evidence="5">
    <location>
        <begin position="66"/>
        <end position="305"/>
    </location>
</feature>
<feature type="active site" description="Charge relay system" evidence="4">
    <location>
        <position position="270"/>
    </location>
</feature>
<dbReference type="InterPro" id="IPR029058">
    <property type="entry name" value="AB_hydrolase_fold"/>
</dbReference>
<dbReference type="PANTHER" id="PTHR10794:SF94">
    <property type="entry name" value="ESTERASE YHET-RELATED"/>
    <property type="match status" value="1"/>
</dbReference>
<evidence type="ECO:0000256" key="3">
    <source>
        <dbReference type="ARBA" id="ARBA00022801"/>
    </source>
</evidence>
<protein>
    <submittedName>
        <fullName evidence="6">Alpha/beta fold hydrolase</fullName>
    </submittedName>
</protein>
<dbReference type="InterPro" id="IPR000073">
    <property type="entry name" value="AB_hydrolase_1"/>
</dbReference>
<dbReference type="PIRSF" id="PIRSF005211">
    <property type="entry name" value="Ab_hydro_YheT"/>
    <property type="match status" value="1"/>
</dbReference>
<keyword evidence="3 6" id="KW-0378">Hydrolase</keyword>
<sequence length="324" mass="36855">MPFLENPQAFESPFWLPEKHTQSIFPALFRKVDLKSPTRERFVLSDGDFVDLDWYVKGKIGDRSMLIISHGLEGSSSRHYVTGLAKKAIRAGMDVLAWNYRSCSGEMNLNKRFYHSGATDDLNEVVDYAIQKGARELDMAGFSLGGNLTLKWLGEKAEKPPKGLRKAVVFSVPLHLSSSSQTLARLENWIYTKRFLSSLVEKVQKKVELFPELAHQLKLSKIETLWDFDEYVTGPLHGFAGAEDYYEKNSSIYFLPSIKVPVLIVNAANDPFLSEQCFPIDLVNSLENVFLEIPNEGGHCGFYPNDYKGFLWSETRAIQWLRDV</sequence>